<organism evidence="2 3">
    <name type="scientific">Acidisarcina polymorpha</name>
    <dbReference type="NCBI Taxonomy" id="2211140"/>
    <lineage>
        <taxon>Bacteria</taxon>
        <taxon>Pseudomonadati</taxon>
        <taxon>Acidobacteriota</taxon>
        <taxon>Terriglobia</taxon>
        <taxon>Terriglobales</taxon>
        <taxon>Acidobacteriaceae</taxon>
        <taxon>Acidisarcina</taxon>
    </lineage>
</organism>
<feature type="chain" id="PRO_5016447859" description="Aspartyl protease" evidence="1">
    <location>
        <begin position="29"/>
        <end position="286"/>
    </location>
</feature>
<dbReference type="AlphaFoldDB" id="A0A2Z5FSY6"/>
<sequence length="286" mass="30840">MRYVSRTMRLLLTIISSLLLFASPNLHAQHSSSEIPLQPLSGGFLTVRASIAGHEGTFLFDSGSGVSNITPQFASKIGCKPWGLISGAQMTGQRLDMQRCDNLVVRLGAFQSEPGTVGVFDLAKVLPPSMSGIDGTIALDVLASCTVRFSYVHHTLQILDPGSVAKSIELSRSMPIHMVRDAEGMALTVNLPVHTTDGIAWFELDSGNTSPWVLVGRHLASNFELDPTVKTPQRISLSLTNGSSFVGSARLMDLILDGNLGTSFLMQYDVTVDLVHARAWVHPIAQ</sequence>
<dbReference type="Gene3D" id="2.40.70.10">
    <property type="entry name" value="Acid Proteases"/>
    <property type="match status" value="1"/>
</dbReference>
<evidence type="ECO:0000313" key="3">
    <source>
        <dbReference type="Proteomes" id="UP000253606"/>
    </source>
</evidence>
<evidence type="ECO:0000313" key="2">
    <source>
        <dbReference type="EMBL" id="AXC09951.1"/>
    </source>
</evidence>
<reference evidence="2 3" key="1">
    <citation type="journal article" date="2018" name="Front. Microbiol.">
        <title>Hydrolytic Capabilities as a Key to Environmental Success: Chitinolytic and Cellulolytic Acidobacteria From Acidic Sub-arctic Soils and Boreal Peatlands.</title>
        <authorList>
            <person name="Belova S.E."/>
            <person name="Ravin N.V."/>
            <person name="Pankratov T.A."/>
            <person name="Rakitin A.L."/>
            <person name="Ivanova A.A."/>
            <person name="Beletsky A.V."/>
            <person name="Mardanov A.V."/>
            <person name="Sinninghe Damste J.S."/>
            <person name="Dedysh S.N."/>
        </authorList>
    </citation>
    <scope>NUCLEOTIDE SEQUENCE [LARGE SCALE GENOMIC DNA]</scope>
    <source>
        <strain evidence="2 3">SBC82</strain>
    </source>
</reference>
<protein>
    <recommendedName>
        <fullName evidence="4">Aspartyl protease</fullName>
    </recommendedName>
</protein>
<evidence type="ECO:0000256" key="1">
    <source>
        <dbReference type="SAM" id="SignalP"/>
    </source>
</evidence>
<dbReference type="OrthoDB" id="5580718at2"/>
<dbReference type="Proteomes" id="UP000253606">
    <property type="component" value="Chromosome"/>
</dbReference>
<dbReference type="EMBL" id="CP030840">
    <property type="protein sequence ID" value="AXC09951.1"/>
    <property type="molecule type" value="Genomic_DNA"/>
</dbReference>
<proteinExistence type="predicted"/>
<accession>A0A2Z5FSY6</accession>
<keyword evidence="3" id="KW-1185">Reference proteome</keyword>
<feature type="signal peptide" evidence="1">
    <location>
        <begin position="1"/>
        <end position="28"/>
    </location>
</feature>
<dbReference type="KEGG" id="abas:ACPOL_0578"/>
<evidence type="ECO:0008006" key="4">
    <source>
        <dbReference type="Google" id="ProtNLM"/>
    </source>
</evidence>
<dbReference type="InterPro" id="IPR021109">
    <property type="entry name" value="Peptidase_aspartic_dom_sf"/>
</dbReference>
<keyword evidence="1" id="KW-0732">Signal</keyword>
<name>A0A2Z5FSY6_9BACT</name>
<gene>
    <name evidence="2" type="ORF">ACPOL_0578</name>
</gene>